<dbReference type="CDD" id="cd02440">
    <property type="entry name" value="AdoMet_MTases"/>
    <property type="match status" value="1"/>
</dbReference>
<name>E6PKY4_9ZZZZ</name>
<sequence>MNEANEQSLNKHAAGYWRFMREFVRNPRQIGAICPSSPFLARRMASLVPGGDGVVVELGPGGGAVTAALLNHGVSAQDLVLVERSAALSAHLAKRFPGVHLIQGDAMHLSRFKVLSQPVRAVVSSLPLRSLSRPVVRQILDQVALISGPGTVFIQFSYALRGSYQNMAHGFERDQAHLVWRNLPPARIEAFRFQPRNFQ</sequence>
<evidence type="ECO:0000256" key="1">
    <source>
        <dbReference type="ARBA" id="ARBA00022603"/>
    </source>
</evidence>
<keyword evidence="4" id="KW-0694">RNA-binding</keyword>
<dbReference type="SUPFAM" id="SSF53335">
    <property type="entry name" value="S-adenosyl-L-methionine-dependent methyltransferases"/>
    <property type="match status" value="1"/>
</dbReference>
<evidence type="ECO:0000256" key="3">
    <source>
        <dbReference type="ARBA" id="ARBA00022691"/>
    </source>
</evidence>
<accession>E6PKY4</accession>
<dbReference type="GO" id="GO:0008168">
    <property type="term" value="F:methyltransferase activity"/>
    <property type="evidence" value="ECO:0007669"/>
    <property type="project" value="UniProtKB-KW"/>
</dbReference>
<evidence type="ECO:0000313" key="5">
    <source>
        <dbReference type="EMBL" id="CBH95585.1"/>
    </source>
</evidence>
<evidence type="ECO:0000256" key="2">
    <source>
        <dbReference type="ARBA" id="ARBA00022679"/>
    </source>
</evidence>
<dbReference type="AlphaFoldDB" id="E6PKY4"/>
<dbReference type="Pfam" id="PF00398">
    <property type="entry name" value="RrnaAD"/>
    <property type="match status" value="1"/>
</dbReference>
<keyword evidence="3" id="KW-0949">S-adenosyl-L-methionine</keyword>
<protein>
    <submittedName>
        <fullName evidence="5">Methyltransferase type 11</fullName>
    </submittedName>
</protein>
<gene>
    <name evidence="5" type="ORF">CARN2_1849</name>
</gene>
<dbReference type="GO" id="GO:0003723">
    <property type="term" value="F:RNA binding"/>
    <property type="evidence" value="ECO:0007669"/>
    <property type="project" value="UniProtKB-KW"/>
</dbReference>
<comment type="caution">
    <text evidence="5">The sequence shown here is derived from an EMBL/GenBank/DDBJ whole genome shotgun (WGS) entry which is preliminary data.</text>
</comment>
<dbReference type="InterPro" id="IPR029063">
    <property type="entry name" value="SAM-dependent_MTases_sf"/>
</dbReference>
<dbReference type="GO" id="GO:0032259">
    <property type="term" value="P:methylation"/>
    <property type="evidence" value="ECO:0007669"/>
    <property type="project" value="UniProtKB-KW"/>
</dbReference>
<dbReference type="Gene3D" id="3.40.50.150">
    <property type="entry name" value="Vaccinia Virus protein VP39"/>
    <property type="match status" value="1"/>
</dbReference>
<proteinExistence type="predicted"/>
<keyword evidence="1 5" id="KW-0489">Methyltransferase</keyword>
<keyword evidence="2 5" id="KW-0808">Transferase</keyword>
<reference evidence="5" key="1">
    <citation type="submission" date="2009-10" db="EMBL/GenBank/DDBJ databases">
        <title>Diversity of trophic interactions inside an arsenic-rich microbial ecosystem.</title>
        <authorList>
            <person name="Bertin P.N."/>
            <person name="Heinrich-Salmeron A."/>
            <person name="Pelletier E."/>
            <person name="Goulhen-Chollet F."/>
            <person name="Arsene-Ploetze F."/>
            <person name="Gallien S."/>
            <person name="Calteau A."/>
            <person name="Vallenet D."/>
            <person name="Casiot C."/>
            <person name="Chane-Woon-Ming B."/>
            <person name="Giloteaux L."/>
            <person name="Barakat M."/>
            <person name="Bonnefoy V."/>
            <person name="Bruneel O."/>
            <person name="Chandler M."/>
            <person name="Cleiss J."/>
            <person name="Duran R."/>
            <person name="Elbaz-Poulichet F."/>
            <person name="Fonknechten N."/>
            <person name="Lauga B."/>
            <person name="Mornico D."/>
            <person name="Ortet P."/>
            <person name="Schaeffer C."/>
            <person name="Siguier P."/>
            <person name="Alexander Thil Smith A."/>
            <person name="Van Dorsselaer A."/>
            <person name="Weissenbach J."/>
            <person name="Medigue C."/>
            <person name="Le Paslier D."/>
        </authorList>
    </citation>
    <scope>NUCLEOTIDE SEQUENCE</scope>
</reference>
<evidence type="ECO:0000256" key="4">
    <source>
        <dbReference type="ARBA" id="ARBA00022884"/>
    </source>
</evidence>
<dbReference type="EMBL" id="CABM01000008">
    <property type="protein sequence ID" value="CBH95585.1"/>
    <property type="molecule type" value="Genomic_DNA"/>
</dbReference>
<dbReference type="InterPro" id="IPR001737">
    <property type="entry name" value="KsgA/Erm"/>
</dbReference>
<organism evidence="5">
    <name type="scientific">mine drainage metagenome</name>
    <dbReference type="NCBI Taxonomy" id="410659"/>
    <lineage>
        <taxon>unclassified sequences</taxon>
        <taxon>metagenomes</taxon>
        <taxon>ecological metagenomes</taxon>
    </lineage>
</organism>